<sequence length="159" mass="17920">MGRRIEASAVVPMGQEETWDLLEGDQMRRAVELSDAIVAIEDYHMRPDGTPRYIHVGKMGPGKIRFTADYSVFERPQRIEATILDSPFGGAYRVDYEEIPDGTRVTHRWDVEPQNAFFGLLLPAVRPLIERSLRRDLETIARRAPGLSTAPSQEKAGPT</sequence>
<dbReference type="AlphaFoldDB" id="A0A6J4Q893"/>
<gene>
    <name evidence="1" type="ORF">AVDCRST_MAG03-3723</name>
</gene>
<dbReference type="InterPro" id="IPR019587">
    <property type="entry name" value="Polyketide_cyclase/dehydratase"/>
</dbReference>
<accession>A0A6J4Q893</accession>
<reference evidence="1" key="1">
    <citation type="submission" date="2020-02" db="EMBL/GenBank/DDBJ databases">
        <authorList>
            <person name="Meier V. D."/>
        </authorList>
    </citation>
    <scope>NUCLEOTIDE SEQUENCE</scope>
    <source>
        <strain evidence="1">AVDCRST_MAG03</strain>
    </source>
</reference>
<dbReference type="EMBL" id="CADCUT010000219">
    <property type="protein sequence ID" value="CAA9437573.1"/>
    <property type="molecule type" value="Genomic_DNA"/>
</dbReference>
<dbReference type="InterPro" id="IPR023393">
    <property type="entry name" value="START-like_dom_sf"/>
</dbReference>
<dbReference type="Gene3D" id="3.30.530.20">
    <property type="match status" value="1"/>
</dbReference>
<evidence type="ECO:0000313" key="1">
    <source>
        <dbReference type="EMBL" id="CAA9437573.1"/>
    </source>
</evidence>
<dbReference type="SUPFAM" id="SSF55961">
    <property type="entry name" value="Bet v1-like"/>
    <property type="match status" value="1"/>
</dbReference>
<protein>
    <submittedName>
        <fullName evidence="1">Uncharacterized protein</fullName>
    </submittedName>
</protein>
<proteinExistence type="predicted"/>
<dbReference type="Pfam" id="PF10604">
    <property type="entry name" value="Polyketide_cyc2"/>
    <property type="match status" value="1"/>
</dbReference>
<organism evidence="1">
    <name type="scientific">uncultured Rubrobacteraceae bacterium</name>
    <dbReference type="NCBI Taxonomy" id="349277"/>
    <lineage>
        <taxon>Bacteria</taxon>
        <taxon>Bacillati</taxon>
        <taxon>Actinomycetota</taxon>
        <taxon>Rubrobacteria</taxon>
        <taxon>Rubrobacterales</taxon>
        <taxon>Rubrobacteraceae</taxon>
        <taxon>environmental samples</taxon>
    </lineage>
</organism>
<name>A0A6J4Q893_9ACTN</name>
<dbReference type="CDD" id="cd07812">
    <property type="entry name" value="SRPBCC"/>
    <property type="match status" value="1"/>
</dbReference>